<accession>A0ABX0YC86</accession>
<feature type="region of interest" description="Disordered" evidence="7">
    <location>
        <begin position="528"/>
        <end position="557"/>
    </location>
</feature>
<evidence type="ECO:0000259" key="9">
    <source>
        <dbReference type="Pfam" id="PF02470"/>
    </source>
</evidence>
<keyword evidence="3" id="KW-0997">Cell inner membrane</keyword>
<dbReference type="InterPro" id="IPR051800">
    <property type="entry name" value="PqiA-PqiB_transport"/>
</dbReference>
<keyword evidence="2" id="KW-1003">Cell membrane</keyword>
<organism evidence="10 11">
    <name type="scientific">Pseudomonas quercus</name>
    <dbReference type="NCBI Taxonomy" id="2722792"/>
    <lineage>
        <taxon>Bacteria</taxon>
        <taxon>Pseudomonadati</taxon>
        <taxon>Pseudomonadota</taxon>
        <taxon>Gammaproteobacteria</taxon>
        <taxon>Pseudomonadales</taxon>
        <taxon>Pseudomonadaceae</taxon>
        <taxon>Pseudomonas</taxon>
    </lineage>
</organism>
<evidence type="ECO:0000256" key="4">
    <source>
        <dbReference type="ARBA" id="ARBA00022692"/>
    </source>
</evidence>
<feature type="domain" description="Mce/MlaD" evidence="9">
    <location>
        <begin position="295"/>
        <end position="401"/>
    </location>
</feature>
<comment type="subcellular location">
    <subcellularLocation>
        <location evidence="1">Cell inner membrane</location>
    </subcellularLocation>
</comment>
<dbReference type="EMBL" id="JAAVJI010000001">
    <property type="protein sequence ID" value="NJO99707.1"/>
    <property type="molecule type" value="Genomic_DNA"/>
</dbReference>
<keyword evidence="5 8" id="KW-1133">Transmembrane helix</keyword>
<sequence>MTEQAHPAEPEGVSPPAVRKRRFNVSLVWLVPIAAAVVGLTMLIHDSLSAGPQITVQFQTAEGLEANKTQVKYKNVVIGRVTDIELASDRTHVVASVALNASASSFTAADSSFWVVRPRIGSKGISGVDTLLSGAFIGADAGSSKETRKSFVGLETPPAITYGQQGRRFTLHTEDMGSLDIGSPVYYRRIQVGQVISYALADDGKGVDVQVFINAPNDRYVTSDSRFWNASGVDVTLGANGLKVNTQSVSAILAGGIAFVEPRWSPDATPALEHAQFQLYGDQDSALAPPDGEPRYIRMRFDQAMRGLAVSAPVEFHGVNIGRVVSVDLDYDTDKKTFPTMVGAVIYPSRLGKAHDKILAQLGGEDDARSAQVMAAFVQQGLRAQARTANLITGQLYISLDFMPKAAAVKFDMAARPLLIPTVPGSLDKLQEQVQAIVDKFSKLPMDQIANNLNGSLNEMSKTLHQVNTTMLPQLDETLNQTRKTLAAAEQTLGEDSPQRQQLGDTLGELERTAKSVRALTDYLGRHPESLIRGRTREGQPDALRNTSPTSRESEAR</sequence>
<evidence type="ECO:0000256" key="8">
    <source>
        <dbReference type="SAM" id="Phobius"/>
    </source>
</evidence>
<dbReference type="PANTHER" id="PTHR30462">
    <property type="entry name" value="INTERMEMBRANE TRANSPORT PROTEIN PQIB-RELATED"/>
    <property type="match status" value="1"/>
</dbReference>
<feature type="domain" description="Mce/MlaD" evidence="9">
    <location>
        <begin position="166"/>
        <end position="226"/>
    </location>
</feature>
<feature type="transmembrane region" description="Helical" evidence="8">
    <location>
        <begin position="27"/>
        <end position="45"/>
    </location>
</feature>
<dbReference type="Proteomes" id="UP000746535">
    <property type="component" value="Unassembled WGS sequence"/>
</dbReference>
<protein>
    <submittedName>
        <fullName evidence="10">MCE family protein</fullName>
    </submittedName>
</protein>
<dbReference type="PANTHER" id="PTHR30462:SF0">
    <property type="entry name" value="INTERMEMBRANE TRANSPORT PROTEIN YEBT"/>
    <property type="match status" value="1"/>
</dbReference>
<proteinExistence type="predicted"/>
<keyword evidence="4 8" id="KW-0812">Transmembrane</keyword>
<dbReference type="RefSeq" id="WP_168081103.1">
    <property type="nucleotide sequence ID" value="NZ_JAAVJI010000001.1"/>
</dbReference>
<comment type="caution">
    <text evidence="10">The sequence shown here is derived from an EMBL/GenBank/DDBJ whole genome shotgun (WGS) entry which is preliminary data.</text>
</comment>
<dbReference type="InterPro" id="IPR003399">
    <property type="entry name" value="Mce/MlaD"/>
</dbReference>
<evidence type="ECO:0000256" key="5">
    <source>
        <dbReference type="ARBA" id="ARBA00022989"/>
    </source>
</evidence>
<feature type="domain" description="Mce/MlaD" evidence="9">
    <location>
        <begin position="51"/>
        <end position="137"/>
    </location>
</feature>
<name>A0ABX0YC86_9PSED</name>
<gene>
    <name evidence="10" type="ORF">HBH25_02350</name>
</gene>
<evidence type="ECO:0000313" key="11">
    <source>
        <dbReference type="Proteomes" id="UP000746535"/>
    </source>
</evidence>
<evidence type="ECO:0000313" key="10">
    <source>
        <dbReference type="EMBL" id="NJO99707.1"/>
    </source>
</evidence>
<keyword evidence="6 8" id="KW-0472">Membrane</keyword>
<keyword evidence="11" id="KW-1185">Reference proteome</keyword>
<dbReference type="Pfam" id="PF02470">
    <property type="entry name" value="MlaD"/>
    <property type="match status" value="3"/>
</dbReference>
<evidence type="ECO:0000256" key="3">
    <source>
        <dbReference type="ARBA" id="ARBA00022519"/>
    </source>
</evidence>
<evidence type="ECO:0000256" key="1">
    <source>
        <dbReference type="ARBA" id="ARBA00004533"/>
    </source>
</evidence>
<feature type="compositionally biased region" description="Basic and acidic residues" evidence="7">
    <location>
        <begin position="528"/>
        <end position="540"/>
    </location>
</feature>
<evidence type="ECO:0000256" key="7">
    <source>
        <dbReference type="SAM" id="MobiDB-lite"/>
    </source>
</evidence>
<evidence type="ECO:0000256" key="6">
    <source>
        <dbReference type="ARBA" id="ARBA00023136"/>
    </source>
</evidence>
<evidence type="ECO:0000256" key="2">
    <source>
        <dbReference type="ARBA" id="ARBA00022475"/>
    </source>
</evidence>
<reference evidence="10 11" key="1">
    <citation type="submission" date="2020-03" db="EMBL/GenBank/DDBJ databases">
        <authorList>
            <person name="Wang L."/>
            <person name="He N."/>
            <person name="Li Y."/>
            <person name="Fang Y."/>
            <person name="Zhang F."/>
        </authorList>
    </citation>
    <scope>NUCLEOTIDE SEQUENCE [LARGE SCALE GENOMIC DNA]</scope>
    <source>
        <strain evidence="11">hsmgli-8</strain>
    </source>
</reference>